<reference evidence="1" key="1">
    <citation type="submission" date="2021-07" db="EMBL/GenBank/DDBJ databases">
        <title>Shinella sp. nov., a novel member of the genus Shinella from water.</title>
        <authorList>
            <person name="Deng Y."/>
        </authorList>
    </citation>
    <scope>NUCLEOTIDE SEQUENCE</scope>
    <source>
        <strain evidence="1">CPCC 100929</strain>
    </source>
</reference>
<evidence type="ECO:0000313" key="2">
    <source>
        <dbReference type="Proteomes" id="UP000996601"/>
    </source>
</evidence>
<keyword evidence="2" id="KW-1185">Reference proteome</keyword>
<sequence length="123" mass="14006">MTAAHELAERISAARRLREHHLWEILRCLPSLAEVRDDVVFRQQFRALMERDDLEGASRALVDAARPRRHLDRLQFIDGNWIARILSRETTPSRSVAVHVDRVAAIMAALVAADRRADGPAKH</sequence>
<evidence type="ECO:0000313" key="1">
    <source>
        <dbReference type="EMBL" id="MCQ4628806.1"/>
    </source>
</evidence>
<proteinExistence type="predicted"/>
<protein>
    <submittedName>
        <fullName evidence="1">Uncharacterized protein</fullName>
    </submittedName>
</protein>
<comment type="caution">
    <text evidence="1">The sequence shown here is derived from an EMBL/GenBank/DDBJ whole genome shotgun (WGS) entry which is preliminary data.</text>
</comment>
<accession>A0ABT1R0W0</accession>
<dbReference type="RefSeq" id="WP_256114881.1">
    <property type="nucleotide sequence ID" value="NZ_WHSB02000001.1"/>
</dbReference>
<dbReference type="EMBL" id="WHSB02000001">
    <property type="protein sequence ID" value="MCQ4628806.1"/>
    <property type="molecule type" value="Genomic_DNA"/>
</dbReference>
<gene>
    <name evidence="1" type="ORF">GB927_002085</name>
</gene>
<dbReference type="Proteomes" id="UP000996601">
    <property type="component" value="Unassembled WGS sequence"/>
</dbReference>
<organism evidence="1 2">
    <name type="scientific">Shinella lacus</name>
    <dbReference type="NCBI Taxonomy" id="2654216"/>
    <lineage>
        <taxon>Bacteria</taxon>
        <taxon>Pseudomonadati</taxon>
        <taxon>Pseudomonadota</taxon>
        <taxon>Alphaproteobacteria</taxon>
        <taxon>Hyphomicrobiales</taxon>
        <taxon>Rhizobiaceae</taxon>
        <taxon>Shinella</taxon>
    </lineage>
</organism>
<name>A0ABT1R0W0_9HYPH</name>